<accession>A0A0G3BS54</accession>
<evidence type="ECO:0000259" key="2">
    <source>
        <dbReference type="Pfam" id="PF07687"/>
    </source>
</evidence>
<reference evidence="3 4" key="1">
    <citation type="submission" date="2015-05" db="EMBL/GenBank/DDBJ databases">
        <authorList>
            <person name="Tang B."/>
            <person name="Yu Y."/>
        </authorList>
    </citation>
    <scope>NUCLEOTIDE SEQUENCE [LARGE SCALE GENOMIC DNA]</scope>
    <source>
        <strain evidence="3 4">DSM 7029</strain>
    </source>
</reference>
<dbReference type="Proteomes" id="UP000035352">
    <property type="component" value="Chromosome"/>
</dbReference>
<evidence type="ECO:0000256" key="1">
    <source>
        <dbReference type="ARBA" id="ARBA00022801"/>
    </source>
</evidence>
<dbReference type="InterPro" id="IPR017439">
    <property type="entry name" value="Amidohydrolase"/>
</dbReference>
<evidence type="ECO:0000313" key="3">
    <source>
        <dbReference type="EMBL" id="AKJ30788.1"/>
    </source>
</evidence>
<dbReference type="SUPFAM" id="SSF53187">
    <property type="entry name" value="Zn-dependent exopeptidases"/>
    <property type="match status" value="1"/>
</dbReference>
<dbReference type="EMBL" id="CP011371">
    <property type="protein sequence ID" value="AKJ30788.1"/>
    <property type="molecule type" value="Genomic_DNA"/>
</dbReference>
<dbReference type="InterPro" id="IPR011650">
    <property type="entry name" value="Peptidase_M20_dimer"/>
</dbReference>
<dbReference type="GO" id="GO:0019877">
    <property type="term" value="P:diaminopimelate biosynthetic process"/>
    <property type="evidence" value="ECO:0007669"/>
    <property type="project" value="UniProtKB-ARBA"/>
</dbReference>
<dbReference type="FunFam" id="3.30.70.360:FF:000001">
    <property type="entry name" value="N-acetyldiaminopimelate deacetylase"/>
    <property type="match status" value="1"/>
</dbReference>
<dbReference type="Pfam" id="PF01546">
    <property type="entry name" value="Peptidase_M20"/>
    <property type="match status" value="1"/>
</dbReference>
<dbReference type="PANTHER" id="PTHR11014">
    <property type="entry name" value="PEPTIDASE M20 FAMILY MEMBER"/>
    <property type="match status" value="1"/>
</dbReference>
<feature type="domain" description="Peptidase M20 dimerisation" evidence="2">
    <location>
        <begin position="74"/>
        <end position="170"/>
    </location>
</feature>
<evidence type="ECO:0000313" key="4">
    <source>
        <dbReference type="Proteomes" id="UP000035352"/>
    </source>
</evidence>
<gene>
    <name evidence="3" type="primary">hipO</name>
    <name evidence="3" type="ORF">AAW51_4097</name>
</gene>
<dbReference type="GO" id="GO:0050118">
    <property type="term" value="F:N-acetyldiaminopimelate deacetylase activity"/>
    <property type="evidence" value="ECO:0007669"/>
    <property type="project" value="UniProtKB-ARBA"/>
</dbReference>
<dbReference type="STRING" id="413882.AAW51_4097"/>
<keyword evidence="4" id="KW-1185">Reference proteome</keyword>
<dbReference type="InterPro" id="IPR002933">
    <property type="entry name" value="Peptidase_M20"/>
</dbReference>
<keyword evidence="1 3" id="KW-0378">Hydrolase</keyword>
<dbReference type="KEGG" id="pbh:AAW51_4097"/>
<dbReference type="InterPro" id="IPR036264">
    <property type="entry name" value="Bact_exopeptidase_dim_dom"/>
</dbReference>
<organism evidence="3 4">
    <name type="scientific">Caldimonas brevitalea</name>
    <dbReference type="NCBI Taxonomy" id="413882"/>
    <lineage>
        <taxon>Bacteria</taxon>
        <taxon>Pseudomonadati</taxon>
        <taxon>Pseudomonadota</taxon>
        <taxon>Betaproteobacteria</taxon>
        <taxon>Burkholderiales</taxon>
        <taxon>Sphaerotilaceae</taxon>
        <taxon>Caldimonas</taxon>
    </lineage>
</organism>
<protein>
    <submittedName>
        <fullName evidence="3">Amidohydrolase</fullName>
    </submittedName>
</protein>
<proteinExistence type="predicted"/>
<dbReference type="AlphaFoldDB" id="A0A0G3BS54"/>
<dbReference type="Gene3D" id="3.40.630.10">
    <property type="entry name" value="Zn peptidases"/>
    <property type="match status" value="1"/>
</dbReference>
<dbReference type="NCBIfam" id="TIGR01891">
    <property type="entry name" value="amidohydrolases"/>
    <property type="match status" value="1"/>
</dbReference>
<dbReference type="Gene3D" id="3.30.70.360">
    <property type="match status" value="1"/>
</dbReference>
<dbReference type="PATRIC" id="fig|413882.6.peg.4280"/>
<dbReference type="SUPFAM" id="SSF55031">
    <property type="entry name" value="Bacterial exopeptidase dimerisation domain"/>
    <property type="match status" value="1"/>
</dbReference>
<sequence>MLLSAARVLAEEAKFDGRVVLVFQPAEEIMGGARAMIQDKLFERFPVDAIFGFHNFVNLPIGHFAFRFGTGASLINFKVTLEGRGTHAAMPHLGLDPIPAACQIEQAFQTVISRNKAPVERGVISVTMIHAGEAVNVVPSSCVLQGTVRCPEALMAMFKRRMTQIVENTATAYELAGRIEWSHYTPGVDNHTKETEFVRQLMIDLVGAEKVHEREPTMGGEDFGYYLHVRPGSYFWVGAGPRQGEKDYRMEGHGPGPSTLHSASYDFNDALIPLGATLWVRLVERWLTVR</sequence>
<dbReference type="PANTHER" id="PTHR11014:SF63">
    <property type="entry name" value="METALLOPEPTIDASE, PUTATIVE (AFU_ORTHOLOGUE AFUA_6G09600)-RELATED"/>
    <property type="match status" value="1"/>
</dbReference>
<dbReference type="Pfam" id="PF07687">
    <property type="entry name" value="M20_dimer"/>
    <property type="match status" value="1"/>
</dbReference>
<name>A0A0G3BS54_9BURK</name>